<dbReference type="EMBL" id="JBHMFA010000005">
    <property type="protein sequence ID" value="MFB9104851.1"/>
    <property type="molecule type" value="Genomic_DNA"/>
</dbReference>
<dbReference type="SUPFAM" id="SSF48208">
    <property type="entry name" value="Six-hairpin glycosidases"/>
    <property type="match status" value="1"/>
</dbReference>
<keyword evidence="4" id="KW-1185">Reference proteome</keyword>
<dbReference type="GO" id="GO:0016787">
    <property type="term" value="F:hydrolase activity"/>
    <property type="evidence" value="ECO:0007669"/>
    <property type="project" value="UniProtKB-KW"/>
</dbReference>
<protein>
    <submittedName>
        <fullName evidence="3">Glycoside hydrolase family 88 protein</fullName>
    </submittedName>
</protein>
<gene>
    <name evidence="3" type="ORF">ACFFU1_08065</name>
</gene>
<keyword evidence="1 3" id="KW-0378">Hydrolase</keyword>
<dbReference type="PANTHER" id="PTHR36845">
    <property type="entry name" value="HYDROLASE, PUTATIVE (AFU_ORTHOLOGUE AFUA_7G05090)-RELATED"/>
    <property type="match status" value="1"/>
</dbReference>
<dbReference type="Gene3D" id="1.50.10.10">
    <property type="match status" value="1"/>
</dbReference>
<dbReference type="Pfam" id="PF07470">
    <property type="entry name" value="Glyco_hydro_88"/>
    <property type="match status" value="1"/>
</dbReference>
<organism evidence="3 4">
    <name type="scientific">Algibacter miyuki</name>
    <dbReference type="NCBI Taxonomy" id="1306933"/>
    <lineage>
        <taxon>Bacteria</taxon>
        <taxon>Pseudomonadati</taxon>
        <taxon>Bacteroidota</taxon>
        <taxon>Flavobacteriia</taxon>
        <taxon>Flavobacteriales</taxon>
        <taxon>Flavobacteriaceae</taxon>
        <taxon>Algibacter</taxon>
    </lineage>
</organism>
<dbReference type="PANTHER" id="PTHR36845:SF1">
    <property type="entry name" value="HYDROLASE, PUTATIVE (AFU_ORTHOLOGUE AFUA_7G05090)-RELATED"/>
    <property type="match status" value="1"/>
</dbReference>
<evidence type="ECO:0000313" key="4">
    <source>
        <dbReference type="Proteomes" id="UP001589590"/>
    </source>
</evidence>
<evidence type="ECO:0000313" key="3">
    <source>
        <dbReference type="EMBL" id="MFB9104851.1"/>
    </source>
</evidence>
<dbReference type="Proteomes" id="UP001589590">
    <property type="component" value="Unassembled WGS sequence"/>
</dbReference>
<dbReference type="InterPro" id="IPR008928">
    <property type="entry name" value="6-hairpin_glycosidase_sf"/>
</dbReference>
<reference evidence="3 4" key="1">
    <citation type="submission" date="2024-09" db="EMBL/GenBank/DDBJ databases">
        <authorList>
            <person name="Sun Q."/>
            <person name="Mori K."/>
        </authorList>
    </citation>
    <scope>NUCLEOTIDE SEQUENCE [LARGE SCALE GENOMIC DNA]</scope>
    <source>
        <strain evidence="3 4">CECT 8300</strain>
    </source>
</reference>
<dbReference type="InterPro" id="IPR010905">
    <property type="entry name" value="Glyco_hydro_88"/>
</dbReference>
<dbReference type="RefSeq" id="WP_290273169.1">
    <property type="nucleotide sequence ID" value="NZ_JAUFQP010000013.1"/>
</dbReference>
<evidence type="ECO:0000256" key="1">
    <source>
        <dbReference type="ARBA" id="ARBA00022801"/>
    </source>
</evidence>
<dbReference type="InterPro" id="IPR012341">
    <property type="entry name" value="6hp_glycosidase-like_sf"/>
</dbReference>
<accession>A0ABV5GZF0</accession>
<dbReference type="InterPro" id="IPR052369">
    <property type="entry name" value="UG_Glycosaminoglycan_Hydrolase"/>
</dbReference>
<dbReference type="PROSITE" id="PS51257">
    <property type="entry name" value="PROKAR_LIPOPROTEIN"/>
    <property type="match status" value="1"/>
</dbReference>
<sequence length="398" mass="45866">MKRIPILLLFIVLLQSCQVSKNKKAGDDKLINTISEQLSYFPEIKDTLDLKSSRRIFPRTLTASGKLHLVGKRDWTSGFYPGVLWYMYQLTGENSWKEKAEYYTSQLESEQFNDSNHDLGFKMMPSYGEGYKLTKNEKYKDVLIQSAKTLITRFNENVGSIRSWDHNTDKWDFPVIIDNLMNLELLFWASKETGDPVFYNIAVTHANTTMKYHFRSDYSSYHVVGYDPETGEVISKNTHQGYADESSWSRGQAWALYGYTMIYRETKDPKYLKQAEHVANYILNIEKLPEDYVPLWDFDLKDFTNEPRDASAAAVMASAFLELSEYSEDNSNTYITTADNILTSLSSNKYFSAKGTNKGFLLAHSTGSKPKDSEVDVPLIYADYYYLEALLRQKKLAN</sequence>
<proteinExistence type="inferred from homology"/>
<name>A0ABV5GZF0_9FLAO</name>
<evidence type="ECO:0000256" key="2">
    <source>
        <dbReference type="ARBA" id="ARBA00038358"/>
    </source>
</evidence>
<comment type="similarity">
    <text evidence="2">Belongs to the glycosyl hydrolase 88 family.</text>
</comment>
<comment type="caution">
    <text evidence="3">The sequence shown here is derived from an EMBL/GenBank/DDBJ whole genome shotgun (WGS) entry which is preliminary data.</text>
</comment>